<dbReference type="GO" id="GO:0005524">
    <property type="term" value="F:ATP binding"/>
    <property type="evidence" value="ECO:0007669"/>
    <property type="project" value="InterPro"/>
</dbReference>
<dbReference type="PROSITE" id="PS50011">
    <property type="entry name" value="PROTEIN_KINASE_DOM"/>
    <property type="match status" value="1"/>
</dbReference>
<dbReference type="FunFam" id="3.30.200.20:FF:000428">
    <property type="entry name" value="Inactive LRR receptor-like serine/threonine-protein kinase BIR2"/>
    <property type="match status" value="1"/>
</dbReference>
<dbReference type="Pfam" id="PF08263">
    <property type="entry name" value="LRRNT_2"/>
    <property type="match status" value="1"/>
</dbReference>
<dbReference type="Gene3D" id="3.30.200.20">
    <property type="entry name" value="Phosphorylase Kinase, domain 1"/>
    <property type="match status" value="1"/>
</dbReference>
<keyword evidence="11" id="KW-1185">Reference proteome</keyword>
<dbReference type="Pfam" id="PF00560">
    <property type="entry name" value="LRR_1"/>
    <property type="match status" value="3"/>
</dbReference>
<evidence type="ECO:0000256" key="2">
    <source>
        <dbReference type="ARBA" id="ARBA00022614"/>
    </source>
</evidence>
<evidence type="ECO:0000256" key="8">
    <source>
        <dbReference type="SAM" id="SignalP"/>
    </source>
</evidence>
<accession>A0AAD8NVW6</accession>
<organism evidence="10 11">
    <name type="scientific">Tagetes erecta</name>
    <name type="common">African marigold</name>
    <dbReference type="NCBI Taxonomy" id="13708"/>
    <lineage>
        <taxon>Eukaryota</taxon>
        <taxon>Viridiplantae</taxon>
        <taxon>Streptophyta</taxon>
        <taxon>Embryophyta</taxon>
        <taxon>Tracheophyta</taxon>
        <taxon>Spermatophyta</taxon>
        <taxon>Magnoliopsida</taxon>
        <taxon>eudicotyledons</taxon>
        <taxon>Gunneridae</taxon>
        <taxon>Pentapetalae</taxon>
        <taxon>asterids</taxon>
        <taxon>campanulids</taxon>
        <taxon>Asterales</taxon>
        <taxon>Asteraceae</taxon>
        <taxon>Asteroideae</taxon>
        <taxon>Heliantheae alliance</taxon>
        <taxon>Tageteae</taxon>
        <taxon>Tagetes</taxon>
    </lineage>
</organism>
<dbReference type="PROSITE" id="PS51450">
    <property type="entry name" value="LRR"/>
    <property type="match status" value="1"/>
</dbReference>
<evidence type="ECO:0000313" key="10">
    <source>
        <dbReference type="EMBL" id="KAK1423303.1"/>
    </source>
</evidence>
<evidence type="ECO:0000256" key="4">
    <source>
        <dbReference type="ARBA" id="ARBA00022737"/>
    </source>
</evidence>
<proteinExistence type="predicted"/>
<dbReference type="InterPro" id="IPR011009">
    <property type="entry name" value="Kinase-like_dom_sf"/>
</dbReference>
<keyword evidence="5 7" id="KW-1133">Transmembrane helix</keyword>
<protein>
    <recommendedName>
        <fullName evidence="9">Protein kinase domain-containing protein</fullName>
    </recommendedName>
</protein>
<comment type="subcellular location">
    <subcellularLocation>
        <location evidence="1">Membrane</location>
    </subcellularLocation>
</comment>
<dbReference type="PANTHER" id="PTHR48007">
    <property type="entry name" value="LEUCINE-RICH REPEAT RECEPTOR-LIKE PROTEIN KINASE PXC1"/>
    <property type="match status" value="1"/>
</dbReference>
<gene>
    <name evidence="10" type="ORF">QVD17_18601</name>
</gene>
<dbReference type="InterPro" id="IPR000719">
    <property type="entry name" value="Prot_kinase_dom"/>
</dbReference>
<dbReference type="GO" id="GO:0016020">
    <property type="term" value="C:membrane"/>
    <property type="evidence" value="ECO:0007669"/>
    <property type="project" value="UniProtKB-SubCell"/>
</dbReference>
<dbReference type="FunFam" id="3.80.10.10:FF:000415">
    <property type="entry name" value="Inactive LRR receptor-like serine/threonine-protein kinase BIR2"/>
    <property type="match status" value="1"/>
</dbReference>
<dbReference type="GO" id="GO:0004672">
    <property type="term" value="F:protein kinase activity"/>
    <property type="evidence" value="ECO:0007669"/>
    <property type="project" value="InterPro"/>
</dbReference>
<dbReference type="Proteomes" id="UP001229421">
    <property type="component" value="Unassembled WGS sequence"/>
</dbReference>
<sequence length="600" mass="66030">MNFINRIHLIITFLLLLTLNPSSVTGEDDIKCLQGVQKSVTDPQSNLLTWNFSNTTRGFICSFSGVTCWNDQENRLISLTLRDFGLAGTISSDLQLCASLQNLDLSGNKLTGSIPSEICTWLPYLVMLDLSDNEFTGDIPASLGNCSFLNTIVLSGNKLSGSIPDQLSKLGRLNKFSVADNDLSGSIPSSLSKFDSSDFDGNNGLCGKPLAKCGSLSKKNLTIIIAAGVFGAVGSLLLGLGLWWWCSSKSNRKRRNGVDIDDDSSSWADRLRPYKLVQVSLFQKPLVKVKLVDLMIATNNFSRENVIVSTKTGTTYRADLSDGSTLAIKRLNRCKLHERQFRVEMNNLGQLRHPNLTPLLGYCVAEEEKLLVYKYMSNGTLSSVLHKNDKNGNLLDWPTRFRIAVSAARGLAWFHHGCRPAILLQDVSSNAIFLDDDYNARIVDFGLARLLTSASDQPNEISFAKSDPVENSSTMVASAKGDTYGFGVVLMELATGQRPLKPTAAEDGFKGNLVNWVNQLSTSGRIEDAIDRNLYGIGHDDEIIQVLRIAAKCVSTEPKSRWSMYRVSEALNSIAQEPGVSQHYDEFPLLFDINDLNESI</sequence>
<keyword evidence="6 7" id="KW-0472">Membrane</keyword>
<dbReference type="InterPro" id="IPR032675">
    <property type="entry name" value="LRR_dom_sf"/>
</dbReference>
<dbReference type="InterPro" id="IPR001245">
    <property type="entry name" value="Ser-Thr/Tyr_kinase_cat_dom"/>
</dbReference>
<feature type="domain" description="Protein kinase" evidence="9">
    <location>
        <begin position="301"/>
        <end position="580"/>
    </location>
</feature>
<dbReference type="InterPro" id="IPR001611">
    <property type="entry name" value="Leu-rich_rpt"/>
</dbReference>
<dbReference type="EMBL" id="JAUHHV010000005">
    <property type="protein sequence ID" value="KAK1423303.1"/>
    <property type="molecule type" value="Genomic_DNA"/>
</dbReference>
<dbReference type="AlphaFoldDB" id="A0AAD8NVW6"/>
<evidence type="ECO:0000313" key="11">
    <source>
        <dbReference type="Proteomes" id="UP001229421"/>
    </source>
</evidence>
<keyword evidence="2" id="KW-0433">Leucine-rich repeat</keyword>
<reference evidence="10" key="1">
    <citation type="journal article" date="2023" name="bioRxiv">
        <title>Improved chromosome-level genome assembly for marigold (Tagetes erecta).</title>
        <authorList>
            <person name="Jiang F."/>
            <person name="Yuan L."/>
            <person name="Wang S."/>
            <person name="Wang H."/>
            <person name="Xu D."/>
            <person name="Wang A."/>
            <person name="Fan W."/>
        </authorList>
    </citation>
    <scope>NUCLEOTIDE SEQUENCE</scope>
    <source>
        <strain evidence="10">WSJ</strain>
        <tissue evidence="10">Leaf</tissue>
    </source>
</reference>
<evidence type="ECO:0000259" key="9">
    <source>
        <dbReference type="PROSITE" id="PS50011"/>
    </source>
</evidence>
<dbReference type="Gene3D" id="3.80.10.10">
    <property type="entry name" value="Ribonuclease Inhibitor"/>
    <property type="match status" value="1"/>
</dbReference>
<dbReference type="InterPro" id="IPR013210">
    <property type="entry name" value="LRR_N_plant-typ"/>
</dbReference>
<evidence type="ECO:0000256" key="1">
    <source>
        <dbReference type="ARBA" id="ARBA00004370"/>
    </source>
</evidence>
<keyword evidence="3 7" id="KW-0812">Transmembrane</keyword>
<feature type="transmembrane region" description="Helical" evidence="7">
    <location>
        <begin position="221"/>
        <end position="245"/>
    </location>
</feature>
<feature type="signal peptide" evidence="8">
    <location>
        <begin position="1"/>
        <end position="26"/>
    </location>
</feature>
<evidence type="ECO:0000256" key="5">
    <source>
        <dbReference type="ARBA" id="ARBA00022989"/>
    </source>
</evidence>
<keyword evidence="8" id="KW-0732">Signal</keyword>
<evidence type="ECO:0000256" key="3">
    <source>
        <dbReference type="ARBA" id="ARBA00022692"/>
    </source>
</evidence>
<evidence type="ECO:0000256" key="7">
    <source>
        <dbReference type="SAM" id="Phobius"/>
    </source>
</evidence>
<name>A0AAD8NVW6_TARER</name>
<dbReference type="InterPro" id="IPR046959">
    <property type="entry name" value="PRK1-6/SRF4-like"/>
</dbReference>
<evidence type="ECO:0000256" key="6">
    <source>
        <dbReference type="ARBA" id="ARBA00023136"/>
    </source>
</evidence>
<dbReference type="Pfam" id="PF07714">
    <property type="entry name" value="PK_Tyr_Ser-Thr"/>
    <property type="match status" value="1"/>
</dbReference>
<comment type="caution">
    <text evidence="10">The sequence shown here is derived from an EMBL/GenBank/DDBJ whole genome shotgun (WGS) entry which is preliminary data.</text>
</comment>
<keyword evidence="4" id="KW-0677">Repeat</keyword>
<dbReference type="Gene3D" id="1.10.510.10">
    <property type="entry name" value="Transferase(Phosphotransferase) domain 1"/>
    <property type="match status" value="1"/>
</dbReference>
<dbReference type="SUPFAM" id="SSF52058">
    <property type="entry name" value="L domain-like"/>
    <property type="match status" value="1"/>
</dbReference>
<dbReference type="PANTHER" id="PTHR48007:SF86">
    <property type="entry name" value="(WILD MALAYSIAN BANANA) HYPOTHETICAL PROTEIN"/>
    <property type="match status" value="1"/>
</dbReference>
<dbReference type="SUPFAM" id="SSF56112">
    <property type="entry name" value="Protein kinase-like (PK-like)"/>
    <property type="match status" value="1"/>
</dbReference>
<feature type="chain" id="PRO_5041917791" description="Protein kinase domain-containing protein" evidence="8">
    <location>
        <begin position="27"/>
        <end position="600"/>
    </location>
</feature>